<evidence type="ECO:0000313" key="1">
    <source>
        <dbReference type="EMBL" id="GBD09118.1"/>
    </source>
</evidence>
<gene>
    <name evidence="1" type="ORF">HRbin22_01365</name>
</gene>
<proteinExistence type="predicted"/>
<name>A0A2H5Y6X5_9CHLR</name>
<organism evidence="1 2">
    <name type="scientific">Candidatus Thermoflexus japonica</name>
    <dbReference type="NCBI Taxonomy" id="2035417"/>
    <lineage>
        <taxon>Bacteria</taxon>
        <taxon>Bacillati</taxon>
        <taxon>Chloroflexota</taxon>
        <taxon>Thermoflexia</taxon>
        <taxon>Thermoflexales</taxon>
        <taxon>Thermoflexaceae</taxon>
        <taxon>Thermoflexus</taxon>
    </lineage>
</organism>
<dbReference type="EMBL" id="BEHY01000027">
    <property type="protein sequence ID" value="GBD09118.1"/>
    <property type="molecule type" value="Genomic_DNA"/>
</dbReference>
<evidence type="ECO:0000313" key="2">
    <source>
        <dbReference type="Proteomes" id="UP000236642"/>
    </source>
</evidence>
<accession>A0A2H5Y6X5</accession>
<protein>
    <submittedName>
        <fullName evidence="1">Uncharacterized protein</fullName>
    </submittedName>
</protein>
<comment type="caution">
    <text evidence="1">The sequence shown here is derived from an EMBL/GenBank/DDBJ whole genome shotgun (WGS) entry which is preliminary data.</text>
</comment>
<dbReference type="Proteomes" id="UP000236642">
    <property type="component" value="Unassembled WGS sequence"/>
</dbReference>
<reference evidence="2" key="1">
    <citation type="submission" date="2017-09" db="EMBL/GenBank/DDBJ databases">
        <title>Metaegenomics of thermophilic ammonia-oxidizing enrichment culture.</title>
        <authorList>
            <person name="Kato S."/>
            <person name="Suzuki K."/>
        </authorList>
    </citation>
    <scope>NUCLEOTIDE SEQUENCE [LARGE SCALE GENOMIC DNA]</scope>
</reference>
<sequence>MGRIYQVDYERAFALCSEMERHFEAMEGQGVQLQGLLESVASGWLPHGAIVRAYGEGMVHRIRGSLGESRANIASLRQALLSLKALEEEQARRMRSARAR</sequence>
<dbReference type="AlphaFoldDB" id="A0A2H5Y6X5"/>